<name>A0A5C6NZ63_9TELE</name>
<keyword evidence="5 13" id="KW-0056">Arginine metabolism</keyword>
<dbReference type="SUPFAM" id="SSF52768">
    <property type="entry name" value="Arginase/deacetylase"/>
    <property type="match status" value="1"/>
</dbReference>
<dbReference type="GO" id="GO:0030145">
    <property type="term" value="F:manganese ion binding"/>
    <property type="evidence" value="ECO:0007669"/>
    <property type="project" value="TreeGrafter"/>
</dbReference>
<evidence type="ECO:0000313" key="14">
    <source>
        <dbReference type="EMBL" id="TWW72573.1"/>
    </source>
</evidence>
<dbReference type="InterPro" id="IPR020855">
    <property type="entry name" value="Ureohydrolase_Mn_BS"/>
</dbReference>
<dbReference type="AlphaFoldDB" id="A0A5C6NZ63"/>
<dbReference type="FunFam" id="3.40.800.10:FF:000005">
    <property type="entry name" value="Arginase"/>
    <property type="match status" value="1"/>
</dbReference>
<evidence type="ECO:0000313" key="15">
    <source>
        <dbReference type="Proteomes" id="UP000324091"/>
    </source>
</evidence>
<dbReference type="GO" id="GO:0010121">
    <property type="term" value="P:L-arginine catabolic process to proline via ornithine"/>
    <property type="evidence" value="ECO:0007669"/>
    <property type="project" value="UniProtKB-ARBA"/>
</dbReference>
<sequence length="349" mass="37922">MALKGPLLRLLRTKLRNTFHQSRGQSVAVLGAPFSRGQKRRGVEHGPRVIRDAGLIDRLSALDYSVHDFGDLSFHTIEDDEPYMEVKSPRNVGAANQMLSGAVSRAVRAGYTLVMLGGDHSLGIGSVCGHAQQCPDLCVIWVDAHADLNTPVTSPSGNLHGQPVSFLLKELQEKVPDIPGFSWVKPVLSARDLVYIGLRDVDPGEHHFLKSLGIHYFTMRDIDRLGIRRVMEATFDHLLGRKQRPIHLSFDIDAFDPSLAPATGTPVNGGLTYREGIYITEEVHNTGLLSVMDVVEVNPALGPNPEAVEATASLAVDIVASAVGQTREGAHASIEEVPAVKKDTEQLCL</sequence>
<dbReference type="PRINTS" id="PR00116">
    <property type="entry name" value="ARGINASE"/>
</dbReference>
<dbReference type="PANTHER" id="PTHR43782:SF4">
    <property type="entry name" value="ARGINASE-2, MITOCHONDRIAL"/>
    <property type="match status" value="1"/>
</dbReference>
<feature type="binding site" evidence="10">
    <location>
        <position position="251"/>
    </location>
    <ligand>
        <name>Mn(2+)</name>
        <dbReference type="ChEBI" id="CHEBI:29035"/>
        <label>1</label>
    </ligand>
</feature>
<accession>A0A5C6NZ63</accession>
<evidence type="ECO:0000256" key="8">
    <source>
        <dbReference type="ARBA" id="ARBA00023211"/>
    </source>
</evidence>
<evidence type="ECO:0000256" key="4">
    <source>
        <dbReference type="ARBA" id="ARBA00022436"/>
    </source>
</evidence>
<dbReference type="Gene3D" id="3.40.800.10">
    <property type="entry name" value="Ureohydrolase domain"/>
    <property type="match status" value="1"/>
</dbReference>
<evidence type="ECO:0000256" key="9">
    <source>
        <dbReference type="ARBA" id="ARBA00047391"/>
    </source>
</evidence>
<dbReference type="PIRSF" id="PIRSF036979">
    <property type="entry name" value="Arginase"/>
    <property type="match status" value="1"/>
</dbReference>
<dbReference type="Pfam" id="PF00491">
    <property type="entry name" value="Arginase"/>
    <property type="match status" value="1"/>
</dbReference>
<dbReference type="PANTHER" id="PTHR43782">
    <property type="entry name" value="ARGINASE"/>
    <property type="match status" value="1"/>
</dbReference>
<gene>
    <name evidence="14" type="ORF">D4764_16G0010700</name>
</gene>
<comment type="pathway">
    <text evidence="1 13">Nitrogen metabolism; urea cycle; L-ornithine and urea from L-arginine: step 1/1.</text>
</comment>
<proteinExistence type="inferred from homology"/>
<dbReference type="GO" id="GO:0004053">
    <property type="term" value="F:arginase activity"/>
    <property type="evidence" value="ECO:0007669"/>
    <property type="project" value="UniProtKB-EC"/>
</dbReference>
<feature type="binding site" evidence="10">
    <location>
        <position position="147"/>
    </location>
    <ligand>
        <name>Mn(2+)</name>
        <dbReference type="ChEBI" id="CHEBI:29035"/>
        <label>1</label>
    </ligand>
</feature>
<protein>
    <recommendedName>
        <fullName evidence="3 13">Arginase</fullName>
        <ecNumber evidence="3 13">3.5.3.1</ecNumber>
    </recommendedName>
</protein>
<dbReference type="InterPro" id="IPR014033">
    <property type="entry name" value="Arginase"/>
</dbReference>
<evidence type="ECO:0000256" key="1">
    <source>
        <dbReference type="ARBA" id="ARBA00005098"/>
    </source>
</evidence>
<dbReference type="InterPro" id="IPR006035">
    <property type="entry name" value="Ureohydrolase"/>
</dbReference>
<dbReference type="GO" id="GO:0005739">
    <property type="term" value="C:mitochondrion"/>
    <property type="evidence" value="ECO:0007669"/>
    <property type="project" value="TreeGrafter"/>
</dbReference>
<keyword evidence="6 10" id="KW-0479">Metal-binding</keyword>
<comment type="cofactor">
    <cofactor evidence="10 13">
        <name>Mn(2+)</name>
        <dbReference type="ChEBI" id="CHEBI:29035"/>
    </cofactor>
    <text evidence="10 13">Binds 2 manganese ions per subunit.</text>
</comment>
<evidence type="ECO:0000256" key="11">
    <source>
        <dbReference type="PROSITE-ProRule" id="PRU00742"/>
    </source>
</evidence>
<evidence type="ECO:0000256" key="7">
    <source>
        <dbReference type="ARBA" id="ARBA00022801"/>
    </source>
</evidence>
<comment type="subunit">
    <text evidence="2">Homotrimer.</text>
</comment>
<evidence type="ECO:0000256" key="12">
    <source>
        <dbReference type="RuleBase" id="RU003684"/>
    </source>
</evidence>
<dbReference type="InterPro" id="IPR023696">
    <property type="entry name" value="Ureohydrolase_dom_sf"/>
</dbReference>
<dbReference type="EC" id="3.5.3.1" evidence="3 13"/>
<evidence type="ECO:0000256" key="6">
    <source>
        <dbReference type="ARBA" id="ARBA00022723"/>
    </source>
</evidence>
<evidence type="ECO:0000256" key="5">
    <source>
        <dbReference type="ARBA" id="ARBA00022503"/>
    </source>
</evidence>
<feature type="binding site" evidence="10">
    <location>
        <position position="253"/>
    </location>
    <ligand>
        <name>Mn(2+)</name>
        <dbReference type="ChEBI" id="CHEBI:29035"/>
        <label>1</label>
    </ligand>
</feature>
<feature type="binding site" evidence="10">
    <location>
        <position position="120"/>
    </location>
    <ligand>
        <name>Mn(2+)</name>
        <dbReference type="ChEBI" id="CHEBI:29035"/>
        <label>1</label>
    </ligand>
</feature>
<dbReference type="EMBL" id="RHFK02000008">
    <property type="protein sequence ID" value="TWW72573.1"/>
    <property type="molecule type" value="Genomic_DNA"/>
</dbReference>
<dbReference type="PROSITE" id="PS51409">
    <property type="entry name" value="ARGINASE_2"/>
    <property type="match status" value="1"/>
</dbReference>
<organism evidence="14 15">
    <name type="scientific">Takifugu flavidus</name>
    <name type="common">sansaifugu</name>
    <dbReference type="NCBI Taxonomy" id="433684"/>
    <lineage>
        <taxon>Eukaryota</taxon>
        <taxon>Metazoa</taxon>
        <taxon>Chordata</taxon>
        <taxon>Craniata</taxon>
        <taxon>Vertebrata</taxon>
        <taxon>Euteleostomi</taxon>
        <taxon>Actinopterygii</taxon>
        <taxon>Neopterygii</taxon>
        <taxon>Teleostei</taxon>
        <taxon>Neoteleostei</taxon>
        <taxon>Acanthomorphata</taxon>
        <taxon>Eupercaria</taxon>
        <taxon>Tetraodontiformes</taxon>
        <taxon>Tetradontoidea</taxon>
        <taxon>Tetraodontidae</taxon>
        <taxon>Takifugu</taxon>
    </lineage>
</organism>
<dbReference type="GO" id="GO:0000050">
    <property type="term" value="P:urea cycle"/>
    <property type="evidence" value="ECO:0007669"/>
    <property type="project" value="UniProtKB-UniPathway"/>
</dbReference>
<dbReference type="Proteomes" id="UP000324091">
    <property type="component" value="Chromosome 16"/>
</dbReference>
<evidence type="ECO:0000256" key="10">
    <source>
        <dbReference type="PIRSR" id="PIRSR036979-1"/>
    </source>
</evidence>
<evidence type="ECO:0000256" key="3">
    <source>
        <dbReference type="ARBA" id="ARBA00012168"/>
    </source>
</evidence>
<feature type="binding site" evidence="10">
    <location>
        <position position="145"/>
    </location>
    <ligand>
        <name>Mn(2+)</name>
        <dbReference type="ChEBI" id="CHEBI:29035"/>
        <label>1</label>
    </ligand>
</feature>
<comment type="similarity">
    <text evidence="11 12">Belongs to the arginase family.</text>
</comment>
<keyword evidence="7 12" id="KW-0378">Hydrolase</keyword>
<dbReference type="NCBIfam" id="TIGR01229">
    <property type="entry name" value="rocF_arginase"/>
    <property type="match status" value="1"/>
</dbReference>
<feature type="binding site" evidence="10">
    <location>
        <position position="143"/>
    </location>
    <ligand>
        <name>Mn(2+)</name>
        <dbReference type="ChEBI" id="CHEBI:29035"/>
        <label>1</label>
    </ligand>
</feature>
<keyword evidence="15" id="KW-1185">Reference proteome</keyword>
<dbReference type="CDD" id="cd09989">
    <property type="entry name" value="Arginase"/>
    <property type="match status" value="1"/>
</dbReference>
<reference evidence="14 15" key="1">
    <citation type="submission" date="2019-04" db="EMBL/GenBank/DDBJ databases">
        <title>Chromosome genome assembly for Takifugu flavidus.</title>
        <authorList>
            <person name="Xiao S."/>
        </authorList>
    </citation>
    <scope>NUCLEOTIDE SEQUENCE [LARGE SCALE GENOMIC DNA]</scope>
    <source>
        <strain evidence="14">HTHZ2018</strain>
        <tissue evidence="14">Muscle</tissue>
    </source>
</reference>
<comment type="caution">
    <text evidence="14">The sequence shown here is derived from an EMBL/GenBank/DDBJ whole genome shotgun (WGS) entry which is preliminary data.</text>
</comment>
<evidence type="ECO:0000256" key="13">
    <source>
        <dbReference type="RuleBase" id="RU361159"/>
    </source>
</evidence>
<keyword evidence="8 10" id="KW-0464">Manganese</keyword>
<comment type="catalytic activity">
    <reaction evidence="9 13">
        <text>L-arginine + H2O = urea + L-ornithine</text>
        <dbReference type="Rhea" id="RHEA:20569"/>
        <dbReference type="ChEBI" id="CHEBI:15377"/>
        <dbReference type="ChEBI" id="CHEBI:16199"/>
        <dbReference type="ChEBI" id="CHEBI:32682"/>
        <dbReference type="ChEBI" id="CHEBI:46911"/>
        <dbReference type="EC" id="3.5.3.1"/>
    </reaction>
</comment>
<dbReference type="PROSITE" id="PS01053">
    <property type="entry name" value="ARGINASE_1"/>
    <property type="match status" value="1"/>
</dbReference>
<dbReference type="UniPathway" id="UPA00158">
    <property type="reaction ID" value="UER00270"/>
</dbReference>
<keyword evidence="4 13" id="KW-0835">Urea cycle</keyword>
<evidence type="ECO:0000256" key="2">
    <source>
        <dbReference type="ARBA" id="ARBA00011233"/>
    </source>
</evidence>